<dbReference type="EMBL" id="CP155447">
    <property type="protein sequence ID" value="XBH01852.1"/>
    <property type="molecule type" value="Genomic_DNA"/>
</dbReference>
<dbReference type="AlphaFoldDB" id="A0AAU7C8V5"/>
<sequence length="112" mass="12748">MHVISRKKLKEFAKAHPAFETALESWYRLVKNARWTNFADIRADYPTADQVGNLTVFNIGGNKARLIAVVMIKAGKVYVRAVLTHPEYDRGSWKADQPKPKAKAPKKPKEEK</sequence>
<dbReference type="Pfam" id="PF09907">
    <property type="entry name" value="HigB_toxin"/>
    <property type="match status" value="1"/>
</dbReference>
<dbReference type="GO" id="GO:0003723">
    <property type="term" value="F:RNA binding"/>
    <property type="evidence" value="ECO:0007669"/>
    <property type="project" value="InterPro"/>
</dbReference>
<dbReference type="GO" id="GO:0110001">
    <property type="term" value="C:toxin-antitoxin complex"/>
    <property type="evidence" value="ECO:0007669"/>
    <property type="project" value="InterPro"/>
</dbReference>
<dbReference type="InterPro" id="IPR018669">
    <property type="entry name" value="Toxin_HigB"/>
</dbReference>
<organism evidence="2">
    <name type="scientific">Singulisphaera sp. Ch08</name>
    <dbReference type="NCBI Taxonomy" id="3120278"/>
    <lineage>
        <taxon>Bacteria</taxon>
        <taxon>Pseudomonadati</taxon>
        <taxon>Planctomycetota</taxon>
        <taxon>Planctomycetia</taxon>
        <taxon>Isosphaerales</taxon>
        <taxon>Isosphaeraceae</taxon>
        <taxon>Singulisphaera</taxon>
    </lineage>
</organism>
<gene>
    <name evidence="2" type="ORF">V5E97_26365</name>
</gene>
<evidence type="ECO:0000256" key="1">
    <source>
        <dbReference type="SAM" id="MobiDB-lite"/>
    </source>
</evidence>
<feature type="compositionally biased region" description="Basic and acidic residues" evidence="1">
    <location>
        <begin position="90"/>
        <end position="99"/>
    </location>
</feature>
<dbReference type="GO" id="GO:0004519">
    <property type="term" value="F:endonuclease activity"/>
    <property type="evidence" value="ECO:0007669"/>
    <property type="project" value="InterPro"/>
</dbReference>
<protein>
    <submittedName>
        <fullName evidence="2">Type II toxin-antitoxin system HigB family toxin</fullName>
    </submittedName>
</protein>
<name>A0AAU7C8V5_9BACT</name>
<evidence type="ECO:0000313" key="2">
    <source>
        <dbReference type="EMBL" id="XBH01852.1"/>
    </source>
</evidence>
<dbReference type="RefSeq" id="WP_406694598.1">
    <property type="nucleotide sequence ID" value="NZ_CP155447.1"/>
</dbReference>
<reference evidence="2" key="1">
    <citation type="submission" date="2024-05" db="EMBL/GenBank/DDBJ databases">
        <title>Planctomycetes of the genus Singulisphaera possess chitinolytic capabilities.</title>
        <authorList>
            <person name="Ivanova A."/>
        </authorList>
    </citation>
    <scope>NUCLEOTIDE SEQUENCE</scope>
    <source>
        <strain evidence="2">Ch08T</strain>
    </source>
</reference>
<proteinExistence type="predicted"/>
<feature type="region of interest" description="Disordered" evidence="1">
    <location>
        <begin position="90"/>
        <end position="112"/>
    </location>
</feature>
<accession>A0AAU7C8V5</accession>